<dbReference type="EMBL" id="JANPWB010000011">
    <property type="protein sequence ID" value="KAJ1127266.1"/>
    <property type="molecule type" value="Genomic_DNA"/>
</dbReference>
<name>A0AAV7PG23_PLEWA</name>
<accession>A0AAV7PG23</accession>
<comment type="caution">
    <text evidence="1">The sequence shown here is derived from an EMBL/GenBank/DDBJ whole genome shotgun (WGS) entry which is preliminary data.</text>
</comment>
<dbReference type="Proteomes" id="UP001066276">
    <property type="component" value="Chromosome 7"/>
</dbReference>
<gene>
    <name evidence="1" type="ORF">NDU88_005669</name>
</gene>
<evidence type="ECO:0000313" key="2">
    <source>
        <dbReference type="Proteomes" id="UP001066276"/>
    </source>
</evidence>
<protein>
    <submittedName>
        <fullName evidence="1">Uncharacterized protein</fullName>
    </submittedName>
</protein>
<keyword evidence="2" id="KW-1185">Reference proteome</keyword>
<evidence type="ECO:0000313" key="1">
    <source>
        <dbReference type="EMBL" id="KAJ1127266.1"/>
    </source>
</evidence>
<organism evidence="1 2">
    <name type="scientific">Pleurodeles waltl</name>
    <name type="common">Iberian ribbed newt</name>
    <dbReference type="NCBI Taxonomy" id="8319"/>
    <lineage>
        <taxon>Eukaryota</taxon>
        <taxon>Metazoa</taxon>
        <taxon>Chordata</taxon>
        <taxon>Craniata</taxon>
        <taxon>Vertebrata</taxon>
        <taxon>Euteleostomi</taxon>
        <taxon>Amphibia</taxon>
        <taxon>Batrachia</taxon>
        <taxon>Caudata</taxon>
        <taxon>Salamandroidea</taxon>
        <taxon>Salamandridae</taxon>
        <taxon>Pleurodelinae</taxon>
        <taxon>Pleurodeles</taxon>
    </lineage>
</organism>
<proteinExistence type="predicted"/>
<reference evidence="1" key="1">
    <citation type="journal article" date="2022" name="bioRxiv">
        <title>Sequencing and chromosome-scale assembly of the giantPleurodeles waltlgenome.</title>
        <authorList>
            <person name="Brown T."/>
            <person name="Elewa A."/>
            <person name="Iarovenko S."/>
            <person name="Subramanian E."/>
            <person name="Araus A.J."/>
            <person name="Petzold A."/>
            <person name="Susuki M."/>
            <person name="Suzuki K.-i.T."/>
            <person name="Hayashi T."/>
            <person name="Toyoda A."/>
            <person name="Oliveira C."/>
            <person name="Osipova E."/>
            <person name="Leigh N.D."/>
            <person name="Simon A."/>
            <person name="Yun M.H."/>
        </authorList>
    </citation>
    <scope>NUCLEOTIDE SEQUENCE</scope>
    <source>
        <strain evidence="1">20211129_DDA</strain>
        <tissue evidence="1">Liver</tissue>
    </source>
</reference>
<sequence length="157" mass="17643">MVKEHLCRLPERASAGGPLHRPSRLEDTDNRAKLDVAFLKKVLVRQNVEFKPQEFTQRNQYPLTGDPFFSATTIACSVVGGMSYGKDTDHLLHVACDSYRQSLRLMLDTTPYSLEICLDSIAPFCAQIGQGGMEMWPETGVETVADLYKDGELWPFD</sequence>
<dbReference type="AlphaFoldDB" id="A0AAV7PG23"/>